<evidence type="ECO:0000313" key="2">
    <source>
        <dbReference type="EMBL" id="MXO68055.1"/>
    </source>
</evidence>
<dbReference type="EMBL" id="WTYO01000002">
    <property type="protein sequence ID" value="MXO68055.1"/>
    <property type="molecule type" value="Genomic_DNA"/>
</dbReference>
<dbReference type="RefSeq" id="WP_160732719.1">
    <property type="nucleotide sequence ID" value="NZ_WTYO01000002.1"/>
</dbReference>
<gene>
    <name evidence="2" type="ORF">GRI72_04325</name>
</gene>
<evidence type="ECO:0000313" key="3">
    <source>
        <dbReference type="Proteomes" id="UP000444401"/>
    </source>
</evidence>
<keyword evidence="3" id="KW-1185">Reference proteome</keyword>
<comment type="caution">
    <text evidence="2">The sequence shown here is derived from an EMBL/GenBank/DDBJ whole genome shotgun (WGS) entry which is preliminary data.</text>
</comment>
<protein>
    <submittedName>
        <fullName evidence="2">Uncharacterized protein</fullName>
    </submittedName>
</protein>
<proteinExistence type="predicted"/>
<sequence length="177" mass="19352">MSEGGASAPGGEADRSRDAAATLGGLEYLLPFAAAAASGIAREEWKHFRLARRADFEVRVIDGDWEDEGARRYRWTLEIANNTPSGAKIVDWDTTHASGGALYRDAPGSEMERRSDGPSLQPLDPFLARESETKLYFRAAIDDAPGRPAKKFVKLVLSVFPFDRDGPRDVPCTLAIL</sequence>
<accession>A0ABW9UW77</accession>
<name>A0ABW9UW77_9SPHN</name>
<feature type="region of interest" description="Disordered" evidence="1">
    <location>
        <begin position="102"/>
        <end position="123"/>
    </location>
</feature>
<dbReference type="Proteomes" id="UP000444401">
    <property type="component" value="Unassembled WGS sequence"/>
</dbReference>
<reference evidence="2 3" key="1">
    <citation type="submission" date="2019-12" db="EMBL/GenBank/DDBJ databases">
        <title>Genomic-based taxomic classification of the family Erythrobacteraceae.</title>
        <authorList>
            <person name="Xu L."/>
        </authorList>
    </citation>
    <scope>NUCLEOTIDE SEQUENCE [LARGE SCALE GENOMIC DNA]</scope>
    <source>
        <strain evidence="2 3">H32</strain>
    </source>
</reference>
<evidence type="ECO:0000256" key="1">
    <source>
        <dbReference type="SAM" id="MobiDB-lite"/>
    </source>
</evidence>
<organism evidence="2 3">
    <name type="scientific">Pelagerythrobacter marinus</name>
    <dbReference type="NCBI Taxonomy" id="538382"/>
    <lineage>
        <taxon>Bacteria</taxon>
        <taxon>Pseudomonadati</taxon>
        <taxon>Pseudomonadota</taxon>
        <taxon>Alphaproteobacteria</taxon>
        <taxon>Sphingomonadales</taxon>
        <taxon>Erythrobacteraceae</taxon>
        <taxon>Pelagerythrobacter</taxon>
    </lineage>
</organism>